<dbReference type="SUPFAM" id="SSF54631">
    <property type="entry name" value="CBS-domain pair"/>
    <property type="match status" value="1"/>
</dbReference>
<dbReference type="InterPro" id="IPR016169">
    <property type="entry name" value="FAD-bd_PCMH_sub2"/>
</dbReference>
<comment type="caution">
    <text evidence="13">The sequence shown here is derived from an EMBL/GenBank/DDBJ whole genome shotgun (WGS) entry which is preliminary data.</text>
</comment>
<evidence type="ECO:0000256" key="2">
    <source>
        <dbReference type="ARBA" id="ARBA00022475"/>
    </source>
</evidence>
<feature type="domain" description="CBS" evidence="11">
    <location>
        <begin position="279"/>
        <end position="339"/>
    </location>
</feature>
<keyword evidence="5 9" id="KW-1133">Transmembrane helix</keyword>
<proteinExistence type="predicted"/>
<dbReference type="PROSITE" id="PS51371">
    <property type="entry name" value="CBS"/>
    <property type="match status" value="2"/>
</dbReference>
<keyword evidence="14" id="KW-1185">Reference proteome</keyword>
<dbReference type="Gene3D" id="3.10.580.10">
    <property type="entry name" value="CBS-domain"/>
    <property type="match status" value="1"/>
</dbReference>
<evidence type="ECO:0000256" key="1">
    <source>
        <dbReference type="ARBA" id="ARBA00004651"/>
    </source>
</evidence>
<evidence type="ECO:0000256" key="10">
    <source>
        <dbReference type="SAM" id="Phobius"/>
    </source>
</evidence>
<evidence type="ECO:0000256" key="3">
    <source>
        <dbReference type="ARBA" id="ARBA00022692"/>
    </source>
</evidence>
<dbReference type="PANTHER" id="PTHR43099:SF5">
    <property type="entry name" value="HLYC_CORC FAMILY TRANSPORTER"/>
    <property type="match status" value="1"/>
</dbReference>
<keyword evidence="4" id="KW-0677">Repeat</keyword>
<dbReference type="SMART" id="SM01091">
    <property type="entry name" value="CorC_HlyC"/>
    <property type="match status" value="1"/>
</dbReference>
<gene>
    <name evidence="13" type="ORF">ACFO0D_06035</name>
</gene>
<evidence type="ECO:0000256" key="6">
    <source>
        <dbReference type="ARBA" id="ARBA00023122"/>
    </source>
</evidence>
<dbReference type="EMBL" id="JBHSEI010000002">
    <property type="protein sequence ID" value="MFC4637896.1"/>
    <property type="molecule type" value="Genomic_DNA"/>
</dbReference>
<dbReference type="PROSITE" id="PS51846">
    <property type="entry name" value="CNNM"/>
    <property type="match status" value="1"/>
</dbReference>
<feature type="domain" description="CBS" evidence="11">
    <location>
        <begin position="218"/>
        <end position="276"/>
    </location>
</feature>
<evidence type="ECO:0000256" key="4">
    <source>
        <dbReference type="ARBA" id="ARBA00022737"/>
    </source>
</evidence>
<protein>
    <submittedName>
        <fullName evidence="13">Hemolysin family protein</fullName>
    </submittedName>
</protein>
<dbReference type="RefSeq" id="WP_380060923.1">
    <property type="nucleotide sequence ID" value="NZ_JBHSEI010000002.1"/>
</dbReference>
<dbReference type="Gene3D" id="3.90.1280.20">
    <property type="match status" value="1"/>
</dbReference>
<feature type="transmembrane region" description="Helical" evidence="10">
    <location>
        <begin position="6"/>
        <end position="29"/>
    </location>
</feature>
<name>A0ABV9I853_9DEIO</name>
<keyword evidence="6 8" id="KW-0129">CBS domain</keyword>
<dbReference type="PANTHER" id="PTHR43099">
    <property type="entry name" value="UPF0053 PROTEIN YRKA"/>
    <property type="match status" value="1"/>
</dbReference>
<feature type="transmembrane region" description="Helical" evidence="10">
    <location>
        <begin position="58"/>
        <end position="78"/>
    </location>
</feature>
<sequence length="435" mass="46560">MGNPLFEFGILVVLLIINGFFSGSELGVVSARKSRLHSQAVSGSRGAQRALDLAERPGAFLATVQIGITLIGTISAVFAGGSLTRYVAAALEPLVGDAAGAAASVVVVLLVTFLSLILGELAPKNIALRNPEALATRVAPFFTGLSKIARPFVWLLETTTKGLLWLLGIRGEPAENITEEDVKALVAQAAESGSLEAGETERIEHVLRFNDRRVRELMTPRGDGIVLQLTCSLNEVIEQVLSHPHDRYPVVDGQGEVLGQLSVVDLLRAQSSGEDWRNLVSPVAFVPETAWAEDVLTRLTSQGHQQLAIAVDEYGLFTGLLTSSDLLMELAGAEGPVDSDQLVRRDDGSYLVDGSMPMHDVRDVLPLPVLAREDFSTLAGYMLEALGEFPQVGSQAEVHGWTLEVVDLDGPRIDRLLITPPDGVVLLTGALADRL</sequence>
<dbReference type="Pfam" id="PF00571">
    <property type="entry name" value="CBS"/>
    <property type="match status" value="2"/>
</dbReference>
<reference evidence="14" key="1">
    <citation type="journal article" date="2019" name="Int. J. Syst. Evol. Microbiol.">
        <title>The Global Catalogue of Microorganisms (GCM) 10K type strain sequencing project: providing services to taxonomists for standard genome sequencing and annotation.</title>
        <authorList>
            <consortium name="The Broad Institute Genomics Platform"/>
            <consortium name="The Broad Institute Genome Sequencing Center for Infectious Disease"/>
            <person name="Wu L."/>
            <person name="Ma J."/>
        </authorList>
    </citation>
    <scope>NUCLEOTIDE SEQUENCE [LARGE SCALE GENOMIC DNA]</scope>
    <source>
        <strain evidence="14">CCUG 55995</strain>
    </source>
</reference>
<evidence type="ECO:0000256" key="7">
    <source>
        <dbReference type="ARBA" id="ARBA00023136"/>
    </source>
</evidence>
<evidence type="ECO:0000256" key="8">
    <source>
        <dbReference type="PROSITE-ProRule" id="PRU00703"/>
    </source>
</evidence>
<dbReference type="InterPro" id="IPR051676">
    <property type="entry name" value="UPF0053_domain"/>
</dbReference>
<feature type="domain" description="CNNM transmembrane" evidence="12">
    <location>
        <begin position="1"/>
        <end position="199"/>
    </location>
</feature>
<dbReference type="InterPro" id="IPR005170">
    <property type="entry name" value="Transptr-assoc_dom"/>
</dbReference>
<keyword evidence="3 9" id="KW-0812">Transmembrane</keyword>
<evidence type="ECO:0000256" key="5">
    <source>
        <dbReference type="ARBA" id="ARBA00022989"/>
    </source>
</evidence>
<dbReference type="CDD" id="cd04590">
    <property type="entry name" value="CBS_pair_CorC_HlyC_assoc"/>
    <property type="match status" value="1"/>
</dbReference>
<dbReference type="Pfam" id="PF01595">
    <property type="entry name" value="CNNM"/>
    <property type="match status" value="1"/>
</dbReference>
<keyword evidence="2" id="KW-1003">Cell membrane</keyword>
<dbReference type="InterPro" id="IPR046342">
    <property type="entry name" value="CBS_dom_sf"/>
</dbReference>
<dbReference type="Proteomes" id="UP001595952">
    <property type="component" value="Unassembled WGS sequence"/>
</dbReference>
<evidence type="ECO:0000259" key="11">
    <source>
        <dbReference type="PROSITE" id="PS51371"/>
    </source>
</evidence>
<accession>A0ABV9I853</accession>
<comment type="subcellular location">
    <subcellularLocation>
        <location evidence="1">Cell membrane</location>
        <topology evidence="1">Multi-pass membrane protein</topology>
    </subcellularLocation>
</comment>
<feature type="transmembrane region" description="Helical" evidence="10">
    <location>
        <begin position="98"/>
        <end position="119"/>
    </location>
</feature>
<dbReference type="InterPro" id="IPR000644">
    <property type="entry name" value="CBS_dom"/>
</dbReference>
<dbReference type="Gene3D" id="3.30.465.10">
    <property type="match status" value="1"/>
</dbReference>
<evidence type="ECO:0000313" key="13">
    <source>
        <dbReference type="EMBL" id="MFC4637896.1"/>
    </source>
</evidence>
<keyword evidence="7 9" id="KW-0472">Membrane</keyword>
<dbReference type="InterPro" id="IPR036318">
    <property type="entry name" value="FAD-bd_PCMH-like_sf"/>
</dbReference>
<dbReference type="InterPro" id="IPR002550">
    <property type="entry name" value="CNNM"/>
</dbReference>
<dbReference type="SUPFAM" id="SSF56176">
    <property type="entry name" value="FAD-binding/transporter-associated domain-like"/>
    <property type="match status" value="1"/>
</dbReference>
<evidence type="ECO:0000313" key="14">
    <source>
        <dbReference type="Proteomes" id="UP001595952"/>
    </source>
</evidence>
<evidence type="ECO:0000256" key="9">
    <source>
        <dbReference type="PROSITE-ProRule" id="PRU01193"/>
    </source>
</evidence>
<organism evidence="13 14">
    <name type="scientific">Deinococcus hohokamensis</name>
    <dbReference type="NCBI Taxonomy" id="309883"/>
    <lineage>
        <taxon>Bacteria</taxon>
        <taxon>Thermotogati</taxon>
        <taxon>Deinococcota</taxon>
        <taxon>Deinococci</taxon>
        <taxon>Deinococcales</taxon>
        <taxon>Deinococcaceae</taxon>
        <taxon>Deinococcus</taxon>
    </lineage>
</organism>
<dbReference type="InterPro" id="IPR044751">
    <property type="entry name" value="Ion_transp-like_CBS"/>
</dbReference>
<dbReference type="Pfam" id="PF03471">
    <property type="entry name" value="CorC_HlyC"/>
    <property type="match status" value="1"/>
</dbReference>
<evidence type="ECO:0000259" key="12">
    <source>
        <dbReference type="PROSITE" id="PS51846"/>
    </source>
</evidence>